<name>A0ABQ1TWJ5_9FLAO</name>
<proteinExistence type="predicted"/>
<evidence type="ECO:0000313" key="1">
    <source>
        <dbReference type="EMBL" id="GGF03369.1"/>
    </source>
</evidence>
<keyword evidence="2" id="KW-1185">Reference proteome</keyword>
<dbReference type="RefSeq" id="WP_163393640.1">
    <property type="nucleotide sequence ID" value="NZ_BMKP01000002.1"/>
</dbReference>
<accession>A0ABQ1TWJ5</accession>
<organism evidence="1 2">
    <name type="scientific">Flavobacterium limi</name>
    <dbReference type="NCBI Taxonomy" id="2045105"/>
    <lineage>
        <taxon>Bacteria</taxon>
        <taxon>Pseudomonadati</taxon>
        <taxon>Bacteroidota</taxon>
        <taxon>Flavobacteriia</taxon>
        <taxon>Flavobacteriales</taxon>
        <taxon>Flavobacteriaceae</taxon>
        <taxon>Flavobacterium</taxon>
    </lineage>
</organism>
<comment type="caution">
    <text evidence="1">The sequence shown here is derived from an EMBL/GenBank/DDBJ whole genome shotgun (WGS) entry which is preliminary data.</text>
</comment>
<protein>
    <recommendedName>
        <fullName evidence="3">Lipoprotein</fullName>
    </recommendedName>
</protein>
<evidence type="ECO:0008006" key="3">
    <source>
        <dbReference type="Google" id="ProtNLM"/>
    </source>
</evidence>
<gene>
    <name evidence="1" type="ORF">GCM10011518_10620</name>
</gene>
<evidence type="ECO:0000313" key="2">
    <source>
        <dbReference type="Proteomes" id="UP000655016"/>
    </source>
</evidence>
<dbReference type="EMBL" id="BMKP01000002">
    <property type="protein sequence ID" value="GGF03369.1"/>
    <property type="molecule type" value="Genomic_DNA"/>
</dbReference>
<sequence>MKSSFNLIACFICLLFLECDTIYKNKSNSLSIKADSSISNYIRIEGVLSIFPDIKKIYINSKNRTSLKDQILIIIFSDEKDLFAFKQKIDQETNKSIENIKTKIDTTKENYALVYPSKTTPHILSLTNVTVFKNGLWLVFYSETNQDIETVLEFKRIGISVIPQTHIIST</sequence>
<reference evidence="2" key="1">
    <citation type="journal article" date="2019" name="Int. J. Syst. Evol. Microbiol.">
        <title>The Global Catalogue of Microorganisms (GCM) 10K type strain sequencing project: providing services to taxonomists for standard genome sequencing and annotation.</title>
        <authorList>
            <consortium name="The Broad Institute Genomics Platform"/>
            <consortium name="The Broad Institute Genome Sequencing Center for Infectious Disease"/>
            <person name="Wu L."/>
            <person name="Ma J."/>
        </authorList>
    </citation>
    <scope>NUCLEOTIDE SEQUENCE [LARGE SCALE GENOMIC DNA]</scope>
    <source>
        <strain evidence="2">CGMCC 1.16060</strain>
    </source>
</reference>
<dbReference type="Proteomes" id="UP000655016">
    <property type="component" value="Unassembled WGS sequence"/>
</dbReference>